<dbReference type="Pfam" id="PF13354">
    <property type="entry name" value="Beta-lactamase2"/>
    <property type="match status" value="1"/>
</dbReference>
<protein>
    <recommendedName>
        <fullName evidence="3 6">Beta-lactamase</fullName>
        <ecNumber evidence="2 6">3.5.2.6</ecNumber>
    </recommendedName>
</protein>
<accession>A0A1H0UTL2</accession>
<dbReference type="GO" id="GO:0008800">
    <property type="term" value="F:beta-lactamase activity"/>
    <property type="evidence" value="ECO:0007669"/>
    <property type="project" value="UniProtKB-UniRule"/>
</dbReference>
<dbReference type="InterPro" id="IPR023650">
    <property type="entry name" value="Beta-lactam_class-A_AS"/>
</dbReference>
<proteinExistence type="inferred from homology"/>
<dbReference type="RefSeq" id="WP_091382166.1">
    <property type="nucleotide sequence ID" value="NZ_FNDV01000007.1"/>
</dbReference>
<feature type="chain" id="PRO_5038791878" description="Beta-lactamase" evidence="7">
    <location>
        <begin position="28"/>
        <end position="294"/>
    </location>
</feature>
<evidence type="ECO:0000256" key="6">
    <source>
        <dbReference type="RuleBase" id="RU361140"/>
    </source>
</evidence>
<reference evidence="10" key="1">
    <citation type="submission" date="2016-10" db="EMBL/GenBank/DDBJ databases">
        <authorList>
            <person name="Varghese N."/>
            <person name="Submissions S."/>
        </authorList>
    </citation>
    <scope>NUCLEOTIDE SEQUENCE [LARGE SCALE GENOMIC DNA]</scope>
    <source>
        <strain evidence="10">IBRC-M 10655</strain>
    </source>
</reference>
<name>A0A1H0UTL2_9PSEU</name>
<dbReference type="PROSITE" id="PS51318">
    <property type="entry name" value="TAT"/>
    <property type="match status" value="1"/>
</dbReference>
<feature type="signal peptide" evidence="7">
    <location>
        <begin position="1"/>
        <end position="27"/>
    </location>
</feature>
<dbReference type="EMBL" id="FNJB01000012">
    <property type="protein sequence ID" value="SDP69520.1"/>
    <property type="molecule type" value="Genomic_DNA"/>
</dbReference>
<feature type="domain" description="Beta-lactamase class A catalytic" evidence="8">
    <location>
        <begin position="48"/>
        <end position="266"/>
    </location>
</feature>
<evidence type="ECO:0000259" key="8">
    <source>
        <dbReference type="Pfam" id="PF13354"/>
    </source>
</evidence>
<dbReference type="GO" id="GO:0030655">
    <property type="term" value="P:beta-lactam antibiotic catabolic process"/>
    <property type="evidence" value="ECO:0007669"/>
    <property type="project" value="InterPro"/>
</dbReference>
<dbReference type="OrthoDB" id="9784149at2"/>
<dbReference type="InterPro" id="IPR000871">
    <property type="entry name" value="Beta-lactam_class-A"/>
</dbReference>
<organism evidence="9 10">
    <name type="scientific">Actinokineospora alba</name>
    <dbReference type="NCBI Taxonomy" id="504798"/>
    <lineage>
        <taxon>Bacteria</taxon>
        <taxon>Bacillati</taxon>
        <taxon>Actinomycetota</taxon>
        <taxon>Actinomycetes</taxon>
        <taxon>Pseudonocardiales</taxon>
        <taxon>Pseudonocardiaceae</taxon>
        <taxon>Actinokineospora</taxon>
    </lineage>
</organism>
<dbReference type="GO" id="GO:0046677">
    <property type="term" value="P:response to antibiotic"/>
    <property type="evidence" value="ECO:0007669"/>
    <property type="project" value="UniProtKB-UniRule"/>
</dbReference>
<keyword evidence="4 6" id="KW-0378">Hydrolase</keyword>
<dbReference type="PANTHER" id="PTHR35333">
    <property type="entry name" value="BETA-LACTAMASE"/>
    <property type="match status" value="1"/>
</dbReference>
<dbReference type="PRINTS" id="PR00118">
    <property type="entry name" value="BLACTAMASEA"/>
</dbReference>
<dbReference type="PROSITE" id="PS00146">
    <property type="entry name" value="BETA_LACTAMASE_A"/>
    <property type="match status" value="1"/>
</dbReference>
<evidence type="ECO:0000256" key="3">
    <source>
        <dbReference type="ARBA" id="ARBA00018879"/>
    </source>
</evidence>
<dbReference type="Proteomes" id="UP000199651">
    <property type="component" value="Unassembled WGS sequence"/>
</dbReference>
<evidence type="ECO:0000256" key="7">
    <source>
        <dbReference type="SAM" id="SignalP"/>
    </source>
</evidence>
<keyword evidence="10" id="KW-1185">Reference proteome</keyword>
<dbReference type="AlphaFoldDB" id="A0A1H0UTL2"/>
<evidence type="ECO:0000256" key="2">
    <source>
        <dbReference type="ARBA" id="ARBA00012865"/>
    </source>
</evidence>
<sequence>MGLDHKRRTLLTAALAAPLLVATAGQAAATSAQRTLRELEAEYPGRIGVTAINTGTGKTIRYRAHERFALCSTFKCLASAAILQEARTADPGLMERVIHYTHADLVTHSPVTELHVDTGMTVRALCAATMTTSDNTAANLLLRLLGGPSSIGEFARTLGDRWTRLDRYETDLNTNLPGDPRDTSTPDAIARDLRKLVLGDALHPSDRAELTGWLIGNKTGDERIRAGLPKDWTTGDKTGGGDYGALNDIAVTWPPGGAPLVIAVYTTRTDPTIPGQNRIVADIARVVAAELHPR</sequence>
<gene>
    <name evidence="9" type="ORF">SAMN05192558_11258</name>
</gene>
<evidence type="ECO:0000256" key="5">
    <source>
        <dbReference type="ARBA" id="ARBA00023251"/>
    </source>
</evidence>
<keyword evidence="7" id="KW-0732">Signal</keyword>
<comment type="similarity">
    <text evidence="1 6">Belongs to the class-A beta-lactamase family.</text>
</comment>
<keyword evidence="5 6" id="KW-0046">Antibiotic resistance</keyword>
<dbReference type="InterPro" id="IPR012338">
    <property type="entry name" value="Beta-lactam/transpept-like"/>
</dbReference>
<comment type="catalytic activity">
    <reaction evidence="6">
        <text>a beta-lactam + H2O = a substituted beta-amino acid</text>
        <dbReference type="Rhea" id="RHEA:20401"/>
        <dbReference type="ChEBI" id="CHEBI:15377"/>
        <dbReference type="ChEBI" id="CHEBI:35627"/>
        <dbReference type="ChEBI" id="CHEBI:140347"/>
        <dbReference type="EC" id="3.5.2.6"/>
    </reaction>
</comment>
<evidence type="ECO:0000313" key="9">
    <source>
        <dbReference type="EMBL" id="SDP69520.1"/>
    </source>
</evidence>
<evidence type="ECO:0000313" key="10">
    <source>
        <dbReference type="Proteomes" id="UP000199651"/>
    </source>
</evidence>
<dbReference type="SUPFAM" id="SSF56601">
    <property type="entry name" value="beta-lactamase/transpeptidase-like"/>
    <property type="match status" value="1"/>
</dbReference>
<evidence type="ECO:0000256" key="1">
    <source>
        <dbReference type="ARBA" id="ARBA00009009"/>
    </source>
</evidence>
<dbReference type="NCBIfam" id="NF033103">
    <property type="entry name" value="bla_class_A"/>
    <property type="match status" value="1"/>
</dbReference>
<dbReference type="Gene3D" id="3.40.710.10">
    <property type="entry name" value="DD-peptidase/beta-lactamase superfamily"/>
    <property type="match status" value="1"/>
</dbReference>
<dbReference type="InterPro" id="IPR006311">
    <property type="entry name" value="TAT_signal"/>
</dbReference>
<dbReference type="STRING" id="504798.SAMN05421871_107346"/>
<dbReference type="PANTHER" id="PTHR35333:SF3">
    <property type="entry name" value="BETA-LACTAMASE-TYPE TRANSPEPTIDASE FOLD CONTAINING PROTEIN"/>
    <property type="match status" value="1"/>
</dbReference>
<evidence type="ECO:0000256" key="4">
    <source>
        <dbReference type="ARBA" id="ARBA00022801"/>
    </source>
</evidence>
<dbReference type="EC" id="3.5.2.6" evidence="2 6"/>
<dbReference type="InterPro" id="IPR045155">
    <property type="entry name" value="Beta-lactam_cat"/>
</dbReference>